<proteinExistence type="predicted"/>
<dbReference type="PANTHER" id="PTHR33886">
    <property type="entry name" value="UNSATURATED RHAMNOGALACTURONAN HYDROLASE (EUROFUNG)"/>
    <property type="match status" value="1"/>
</dbReference>
<dbReference type="GO" id="GO:0016787">
    <property type="term" value="F:hydrolase activity"/>
    <property type="evidence" value="ECO:0007669"/>
    <property type="project" value="UniProtKB-KW"/>
</dbReference>
<keyword evidence="3" id="KW-1185">Reference proteome</keyword>
<dbReference type="PANTHER" id="PTHR33886:SF8">
    <property type="entry name" value="UNSATURATED RHAMNOGALACTURONAN HYDROLASE (EUROFUNG)"/>
    <property type="match status" value="1"/>
</dbReference>
<dbReference type="PATRIC" id="fig|162209.4.peg.904"/>
<dbReference type="InterPro" id="IPR010905">
    <property type="entry name" value="Glyco_hydro_88"/>
</dbReference>
<reference evidence="2 3" key="2">
    <citation type="journal article" date="2016" name="Genome Announc.">
        <title>Complete Genome Sequences of Two Interactive Moderate Thermophiles, Paenibacillus napthalenovorans 32O-Y and Paenibacillus sp. 32O-W.</title>
        <authorList>
            <person name="Butler R.R.III."/>
            <person name="Wang J."/>
            <person name="Stark B.C."/>
            <person name="Pombert J.F."/>
        </authorList>
    </citation>
    <scope>NUCLEOTIDE SEQUENCE [LARGE SCALE GENOMIC DNA]</scope>
    <source>
        <strain evidence="2 3">32O-Y</strain>
    </source>
</reference>
<evidence type="ECO:0000313" key="3">
    <source>
        <dbReference type="Proteomes" id="UP000061660"/>
    </source>
</evidence>
<accession>A0A0U2UDD6</accession>
<dbReference type="InterPro" id="IPR008928">
    <property type="entry name" value="6-hairpin_glycosidase_sf"/>
</dbReference>
<organism evidence="2 3">
    <name type="scientific">Paenibacillus naphthalenovorans</name>
    <dbReference type="NCBI Taxonomy" id="162209"/>
    <lineage>
        <taxon>Bacteria</taxon>
        <taxon>Bacillati</taxon>
        <taxon>Bacillota</taxon>
        <taxon>Bacilli</taxon>
        <taxon>Bacillales</taxon>
        <taxon>Paenibacillaceae</taxon>
        <taxon>Paenibacillus</taxon>
    </lineage>
</organism>
<dbReference type="InterPro" id="IPR012341">
    <property type="entry name" value="6hp_glycosidase-like_sf"/>
</dbReference>
<dbReference type="SUPFAM" id="SSF48208">
    <property type="entry name" value="Six-hairpin glycosidases"/>
    <property type="match status" value="1"/>
</dbReference>
<name>A0A0U2UDD6_9BACL</name>
<dbReference type="STRING" id="162209.IJ22_08460"/>
<reference evidence="3" key="1">
    <citation type="submission" date="2015-12" db="EMBL/GenBank/DDBJ databases">
        <title>Complete genome sequences of two moderately thermophilic Paenibacillus species.</title>
        <authorList>
            <person name="Butler R.III."/>
            <person name="Wang J."/>
            <person name="Stark B.C."/>
            <person name="Pombert J.-F."/>
        </authorList>
    </citation>
    <scope>NUCLEOTIDE SEQUENCE [LARGE SCALE GENOMIC DNA]</scope>
    <source>
        <strain evidence="3">32O-Y</strain>
    </source>
</reference>
<gene>
    <name evidence="2" type="ORF">IJ22_08460</name>
</gene>
<evidence type="ECO:0000313" key="2">
    <source>
        <dbReference type="EMBL" id="ALS21228.1"/>
    </source>
</evidence>
<keyword evidence="1 2" id="KW-0378">Hydrolase</keyword>
<dbReference type="GO" id="GO:0005975">
    <property type="term" value="P:carbohydrate metabolic process"/>
    <property type="evidence" value="ECO:0007669"/>
    <property type="project" value="InterPro"/>
</dbReference>
<evidence type="ECO:0000256" key="1">
    <source>
        <dbReference type="ARBA" id="ARBA00022801"/>
    </source>
</evidence>
<dbReference type="InterPro" id="IPR052043">
    <property type="entry name" value="PolySaccharide_Degr_Enz"/>
</dbReference>
<dbReference type="Proteomes" id="UP000061660">
    <property type="component" value="Chromosome"/>
</dbReference>
<sequence>MNHLDLLKLTAARTLDLTFEHSDQPGGIRWRRWDWSIGVAFYGLWKTYEMTRDEEIPIKMKQWIDQRIDAIEKICVNSNSLLMTMLELNERDPDEKYEKVFQTFDRYLMIEGRRTPSGALEHTVLDNNWAHQVWADTIFMSLLYLAQRGLALRNEEYRREAYKQLDIHCKLLFDPQVNLFVHGWHDVERKPIGVHWGRGNAWMTAGIVELLEIAPEDLPQRRELTDTLHKQLQALSGLQDPSGLWRTVLNHEETYLETSVTAGVAYGVMKGIRLGLIDPKFRGMGERALSAVADNIDQEGYVTGGSTGTPVKANALEYNRIAFGITPFTQGLALLALCEAVRGE</sequence>
<dbReference type="KEGG" id="pnp:IJ22_08460"/>
<dbReference type="OrthoDB" id="9812931at2"/>
<dbReference type="EMBL" id="CP013652">
    <property type="protein sequence ID" value="ALS21228.1"/>
    <property type="molecule type" value="Genomic_DNA"/>
</dbReference>
<dbReference type="RefSeq" id="WP_062407452.1">
    <property type="nucleotide sequence ID" value="NZ_CP013652.1"/>
</dbReference>
<dbReference type="Gene3D" id="1.50.10.10">
    <property type="match status" value="1"/>
</dbReference>
<protein>
    <submittedName>
        <fullName evidence="2">Rhamnogalacturonyl hydrolase</fullName>
    </submittedName>
</protein>
<dbReference type="Pfam" id="PF07470">
    <property type="entry name" value="Glyco_hydro_88"/>
    <property type="match status" value="1"/>
</dbReference>
<dbReference type="AlphaFoldDB" id="A0A0U2UDD6"/>